<accession>A0ACD3ZN45</accession>
<dbReference type="Proteomes" id="UP000830768">
    <property type="component" value="Chromosome 11"/>
</dbReference>
<organism evidence="1 2">
    <name type="scientific">Fusarium solani subsp. cucurbitae</name>
    <name type="common">Neocosmosporum cucurbitae</name>
    <dbReference type="NCBI Taxonomy" id="2747967"/>
    <lineage>
        <taxon>Eukaryota</taxon>
        <taxon>Fungi</taxon>
        <taxon>Dikarya</taxon>
        <taxon>Ascomycota</taxon>
        <taxon>Pezizomycotina</taxon>
        <taxon>Sordariomycetes</taxon>
        <taxon>Hypocreomycetidae</taxon>
        <taxon>Hypocreales</taxon>
        <taxon>Nectriaceae</taxon>
        <taxon>Fusarium</taxon>
        <taxon>Fusarium solani species complex</taxon>
    </lineage>
</organism>
<name>A0ACD3ZN45_FUSSC</name>
<sequence>MLNTDNKLALPQGSLILVTGASGFIASNFIVEALEAGYRVRGTARSADKVQKTRDIFNSPNYDGIVGVDAVVHMASPLTFDPDPSKVVVPAMKGATSILRSAKKEPKIKRFVFTSSSQAATLPRPGKKFKINKNSWNNDIEQWVNPSPPFLPENGVLVYAASKTKAEHAVWEFVKNERPNFIVNTILPSFNIGRAIVSSGARSFAANQQQSEDLSEVDNAQGAELLNRWYGQDGYTPMKESVRQNVQQLT</sequence>
<evidence type="ECO:0000313" key="2">
    <source>
        <dbReference type="Proteomes" id="UP000830768"/>
    </source>
</evidence>
<gene>
    <name evidence="1" type="ORF">LCI18_013552</name>
</gene>
<evidence type="ECO:0000313" key="1">
    <source>
        <dbReference type="EMBL" id="UPL02618.1"/>
    </source>
</evidence>
<dbReference type="EMBL" id="CP090039">
    <property type="protein sequence ID" value="UPL02618.1"/>
    <property type="molecule type" value="Genomic_DNA"/>
</dbReference>
<reference evidence="1" key="1">
    <citation type="submission" date="2021-11" db="EMBL/GenBank/DDBJ databases">
        <title>Fusarium solani-melongenae Genome sequencing and assembly.</title>
        <authorList>
            <person name="Xie S."/>
            <person name="Huang L."/>
            <person name="Zhang X."/>
        </authorList>
    </citation>
    <scope>NUCLEOTIDE SEQUENCE</scope>
    <source>
        <strain evidence="1">CRI 24-3</strain>
    </source>
</reference>
<proteinExistence type="predicted"/>
<keyword evidence="2" id="KW-1185">Reference proteome</keyword>
<protein>
    <submittedName>
        <fullName evidence="1">Uncharacterized protein</fullName>
    </submittedName>
</protein>